<dbReference type="SUPFAM" id="SSF53098">
    <property type="entry name" value="Ribonuclease H-like"/>
    <property type="match status" value="1"/>
</dbReference>
<dbReference type="GO" id="GO:0015074">
    <property type="term" value="P:DNA integration"/>
    <property type="evidence" value="ECO:0007669"/>
    <property type="project" value="InterPro"/>
</dbReference>
<gene>
    <name evidence="2" type="ORF">LNTAR_16638</name>
</gene>
<dbReference type="eggNOG" id="COG2801">
    <property type="taxonomic scope" value="Bacteria"/>
</dbReference>
<sequence length="125" mass="14368">MAETMTRQLVIDSFMMAWQGRGKPKGLINHSDRGSQYASHDFQSLLKGFDVQQSMSRRANCWGNACAESFFASLKKEEVYLTKYDNVPQARSCIFEYIEIFYNSYRPHSFVGGLSPNQYEQQLAS</sequence>
<dbReference type="OrthoDB" id="9810995at2"/>
<dbReference type="RefSeq" id="WP_007280071.1">
    <property type="nucleotide sequence ID" value="NZ_ABCK01000019.1"/>
</dbReference>
<reference evidence="2 3" key="1">
    <citation type="journal article" date="2010" name="J. Bacteriol.">
        <title>Genome sequence of Lentisphaera araneosa HTCC2155T, the type species of the order Lentisphaerales in the phylum Lentisphaerae.</title>
        <authorList>
            <person name="Thrash J.C."/>
            <person name="Cho J.C."/>
            <person name="Vergin K.L."/>
            <person name="Morris R.M."/>
            <person name="Giovannoni S.J."/>
        </authorList>
    </citation>
    <scope>NUCLEOTIDE SEQUENCE [LARGE SCALE GENOMIC DNA]</scope>
    <source>
        <strain evidence="2 3">HTCC2155</strain>
    </source>
</reference>
<proteinExistence type="predicted"/>
<dbReference type="STRING" id="313628.LNTAR_16638"/>
<dbReference type="AlphaFoldDB" id="A6DQE2"/>
<dbReference type="InterPro" id="IPR036397">
    <property type="entry name" value="RNaseH_sf"/>
</dbReference>
<evidence type="ECO:0000259" key="1">
    <source>
        <dbReference type="PROSITE" id="PS50994"/>
    </source>
</evidence>
<keyword evidence="3" id="KW-1185">Reference proteome</keyword>
<dbReference type="PANTHER" id="PTHR46889">
    <property type="entry name" value="TRANSPOSASE INSF FOR INSERTION SEQUENCE IS3B-RELATED"/>
    <property type="match status" value="1"/>
</dbReference>
<dbReference type="InterPro" id="IPR012337">
    <property type="entry name" value="RNaseH-like_sf"/>
</dbReference>
<dbReference type="GO" id="GO:0003676">
    <property type="term" value="F:nucleic acid binding"/>
    <property type="evidence" value="ECO:0007669"/>
    <property type="project" value="InterPro"/>
</dbReference>
<dbReference type="Proteomes" id="UP000004947">
    <property type="component" value="Unassembled WGS sequence"/>
</dbReference>
<name>A6DQE2_9BACT</name>
<dbReference type="InterPro" id="IPR050900">
    <property type="entry name" value="Transposase_IS3/IS150/IS904"/>
</dbReference>
<accession>A6DQE2</accession>
<dbReference type="PROSITE" id="PS50994">
    <property type="entry name" value="INTEGRASE"/>
    <property type="match status" value="1"/>
</dbReference>
<dbReference type="Pfam" id="PF00665">
    <property type="entry name" value="rve"/>
    <property type="match status" value="1"/>
</dbReference>
<dbReference type="EMBL" id="ABCK01000019">
    <property type="protein sequence ID" value="EDM26193.1"/>
    <property type="molecule type" value="Genomic_DNA"/>
</dbReference>
<protein>
    <submittedName>
        <fullName evidence="2">Isrso8-transposase orfb protein</fullName>
    </submittedName>
</protein>
<dbReference type="InterPro" id="IPR001584">
    <property type="entry name" value="Integrase_cat-core"/>
</dbReference>
<evidence type="ECO:0000313" key="2">
    <source>
        <dbReference type="EMBL" id="EDM26193.1"/>
    </source>
</evidence>
<dbReference type="Gene3D" id="3.30.420.10">
    <property type="entry name" value="Ribonuclease H-like superfamily/Ribonuclease H"/>
    <property type="match status" value="1"/>
</dbReference>
<dbReference type="PANTHER" id="PTHR46889:SF4">
    <property type="entry name" value="TRANSPOSASE INSO FOR INSERTION SEQUENCE ELEMENT IS911B-RELATED"/>
    <property type="match status" value="1"/>
</dbReference>
<organism evidence="2 3">
    <name type="scientific">Lentisphaera araneosa HTCC2155</name>
    <dbReference type="NCBI Taxonomy" id="313628"/>
    <lineage>
        <taxon>Bacteria</taxon>
        <taxon>Pseudomonadati</taxon>
        <taxon>Lentisphaerota</taxon>
        <taxon>Lentisphaeria</taxon>
        <taxon>Lentisphaerales</taxon>
        <taxon>Lentisphaeraceae</taxon>
        <taxon>Lentisphaera</taxon>
    </lineage>
</organism>
<comment type="caution">
    <text evidence="2">The sequence shown here is derived from an EMBL/GenBank/DDBJ whole genome shotgun (WGS) entry which is preliminary data.</text>
</comment>
<evidence type="ECO:0000313" key="3">
    <source>
        <dbReference type="Proteomes" id="UP000004947"/>
    </source>
</evidence>
<dbReference type="Pfam" id="PF13333">
    <property type="entry name" value="rve_2"/>
    <property type="match status" value="1"/>
</dbReference>
<feature type="domain" description="Integrase catalytic" evidence="1">
    <location>
        <begin position="1"/>
        <end position="124"/>
    </location>
</feature>